<dbReference type="PROSITE" id="PS51144">
    <property type="entry name" value="ALPHA_CA_2"/>
    <property type="match status" value="1"/>
</dbReference>
<dbReference type="EC" id="4.2.1.1" evidence="3 8"/>
<comment type="cofactor">
    <cofactor evidence="8">
        <name>Zn(2+)</name>
        <dbReference type="ChEBI" id="CHEBI:29105"/>
    </cofactor>
</comment>
<dbReference type="SUPFAM" id="SSF51069">
    <property type="entry name" value="Carbonic anhydrase"/>
    <property type="match status" value="1"/>
</dbReference>
<name>F1L837_ASCSU</name>
<comment type="catalytic activity">
    <reaction evidence="7 8">
        <text>hydrogencarbonate + H(+) = CO2 + H2O</text>
        <dbReference type="Rhea" id="RHEA:10748"/>
        <dbReference type="ChEBI" id="CHEBI:15377"/>
        <dbReference type="ChEBI" id="CHEBI:15378"/>
        <dbReference type="ChEBI" id="CHEBI:16526"/>
        <dbReference type="ChEBI" id="CHEBI:17544"/>
        <dbReference type="EC" id="4.2.1.1"/>
    </reaction>
</comment>
<evidence type="ECO:0000256" key="5">
    <source>
        <dbReference type="ARBA" id="ARBA00022833"/>
    </source>
</evidence>
<keyword evidence="6 8" id="KW-0456">Lyase</keyword>
<feature type="domain" description="Alpha-carbonic anhydrase" evidence="10">
    <location>
        <begin position="45"/>
        <end position="302"/>
    </location>
</feature>
<dbReference type="InterPro" id="IPR036398">
    <property type="entry name" value="CA_dom_sf"/>
</dbReference>
<evidence type="ECO:0000259" key="10">
    <source>
        <dbReference type="PROSITE" id="PS51144"/>
    </source>
</evidence>
<evidence type="ECO:0000256" key="4">
    <source>
        <dbReference type="ARBA" id="ARBA00022723"/>
    </source>
</evidence>
<dbReference type="EMBL" id="JI173517">
    <property type="protein sequence ID" value="ADY46291.1"/>
    <property type="molecule type" value="mRNA"/>
</dbReference>
<dbReference type="SMART" id="SM01057">
    <property type="entry name" value="Carb_anhydrase"/>
    <property type="match status" value="1"/>
</dbReference>
<organism evidence="11">
    <name type="scientific">Ascaris suum</name>
    <name type="common">Pig roundworm</name>
    <name type="synonym">Ascaris lumbricoides</name>
    <dbReference type="NCBI Taxonomy" id="6253"/>
    <lineage>
        <taxon>Eukaryota</taxon>
        <taxon>Metazoa</taxon>
        <taxon>Ecdysozoa</taxon>
        <taxon>Nematoda</taxon>
        <taxon>Chromadorea</taxon>
        <taxon>Rhabditida</taxon>
        <taxon>Spirurina</taxon>
        <taxon>Ascaridomorpha</taxon>
        <taxon>Ascaridoidea</taxon>
        <taxon>Ascarididae</taxon>
        <taxon>Ascaris</taxon>
    </lineage>
</organism>
<dbReference type="Gene3D" id="3.10.200.10">
    <property type="entry name" value="Alpha carbonic anhydrase"/>
    <property type="match status" value="1"/>
</dbReference>
<feature type="signal peptide" evidence="8">
    <location>
        <begin position="1"/>
        <end position="31"/>
    </location>
</feature>
<keyword evidence="4 8" id="KW-0479">Metal-binding</keyword>
<dbReference type="AlphaFoldDB" id="F1L837"/>
<protein>
    <recommendedName>
        <fullName evidence="3 8">Carbonic anhydrase</fullName>
        <ecNumber evidence="3 8">4.2.1.1</ecNumber>
    </recommendedName>
</protein>
<sequence>MLCLQSTMWCATNRLLRVLMIFASLISILEATTLRLSEHTNDESSHWSYDGENGPENWPGLCTHGSAQSPININIANVVAQKFDELIFQNYDKTDLVTIVNNGHTEALQGFLTWSNVPTLSGGGLGARYKLREIHFHWAASDDSGSEHTLDRLHYPLEAHLVHIREDLSVSEASVVEGGSAVLAVFFAISDVGAPLQPYEAAFNTTVIAGTNKTVNCQPSELLPTNRGSWFRYNGSFTTPTCDEVVTWTVLMEPLEITEQQLNELEQQLNELRHHLSYEGTELTHNLRGVQELNNRKVYMRSSNLFAGDFAMRPSTNLFVLFILIIFMLISL</sequence>
<evidence type="ECO:0000256" key="7">
    <source>
        <dbReference type="ARBA" id="ARBA00048348"/>
    </source>
</evidence>
<evidence type="ECO:0000256" key="3">
    <source>
        <dbReference type="ARBA" id="ARBA00012925"/>
    </source>
</evidence>
<dbReference type="Pfam" id="PF00194">
    <property type="entry name" value="Carb_anhydrase"/>
    <property type="match status" value="1"/>
</dbReference>
<evidence type="ECO:0000256" key="9">
    <source>
        <dbReference type="SAM" id="Phobius"/>
    </source>
</evidence>
<comment type="function">
    <text evidence="1 8">Reversible hydration of carbon dioxide.</text>
</comment>
<evidence type="ECO:0000256" key="6">
    <source>
        <dbReference type="ARBA" id="ARBA00023239"/>
    </source>
</evidence>
<dbReference type="PROSITE" id="PS00162">
    <property type="entry name" value="ALPHA_CA_1"/>
    <property type="match status" value="1"/>
</dbReference>
<evidence type="ECO:0000256" key="2">
    <source>
        <dbReference type="ARBA" id="ARBA00010718"/>
    </source>
</evidence>
<accession>F1L837</accession>
<keyword evidence="8" id="KW-0732">Signal</keyword>
<dbReference type="CDD" id="cd00326">
    <property type="entry name" value="alpha_CA"/>
    <property type="match status" value="1"/>
</dbReference>
<keyword evidence="9" id="KW-0472">Membrane</keyword>
<evidence type="ECO:0000256" key="8">
    <source>
        <dbReference type="RuleBase" id="RU367011"/>
    </source>
</evidence>
<dbReference type="InterPro" id="IPR018338">
    <property type="entry name" value="Carbonic_anhydrase_a-class_CS"/>
</dbReference>
<proteinExistence type="evidence at transcript level"/>
<dbReference type="PANTHER" id="PTHR18952">
    <property type="entry name" value="CARBONIC ANHYDRASE"/>
    <property type="match status" value="1"/>
</dbReference>
<dbReference type="GO" id="GO:0004089">
    <property type="term" value="F:carbonate dehydratase activity"/>
    <property type="evidence" value="ECO:0007669"/>
    <property type="project" value="UniProtKB-UniRule"/>
</dbReference>
<feature type="transmembrane region" description="Helical" evidence="9">
    <location>
        <begin position="310"/>
        <end position="330"/>
    </location>
</feature>
<dbReference type="GO" id="GO:0008270">
    <property type="term" value="F:zinc ion binding"/>
    <property type="evidence" value="ECO:0007669"/>
    <property type="project" value="UniProtKB-UniRule"/>
</dbReference>
<dbReference type="InterPro" id="IPR023561">
    <property type="entry name" value="Carbonic_anhydrase_a-class"/>
</dbReference>
<feature type="chain" id="PRO_5025073580" description="Carbonic anhydrase" evidence="8">
    <location>
        <begin position="32"/>
        <end position="332"/>
    </location>
</feature>
<evidence type="ECO:0000256" key="1">
    <source>
        <dbReference type="ARBA" id="ARBA00002904"/>
    </source>
</evidence>
<dbReference type="InterPro" id="IPR001148">
    <property type="entry name" value="CA_dom"/>
</dbReference>
<comment type="similarity">
    <text evidence="2 8">Belongs to the alpha-carbonic anhydrase family.</text>
</comment>
<dbReference type="PANTHER" id="PTHR18952:SF265">
    <property type="entry name" value="CARBONIC ANHYDRASE"/>
    <property type="match status" value="1"/>
</dbReference>
<keyword evidence="5 8" id="KW-0862">Zinc</keyword>
<reference evidence="11" key="1">
    <citation type="journal article" date="2011" name="Genome Res.">
        <title>Deep small RNA sequencing from the nematode Ascaris reveals conservation, functional diversification, and novel developmental profiles.</title>
        <authorList>
            <person name="Wang J."/>
            <person name="Czech B."/>
            <person name="Crunk A."/>
            <person name="Wallace A."/>
            <person name="Mitreva M."/>
            <person name="Hannon G.J."/>
            <person name="Davis R.E."/>
        </authorList>
    </citation>
    <scope>NUCLEOTIDE SEQUENCE</scope>
</reference>
<evidence type="ECO:0000313" key="11">
    <source>
        <dbReference type="EMBL" id="ADY46291.1"/>
    </source>
</evidence>
<keyword evidence="9" id="KW-1133">Transmembrane helix</keyword>
<keyword evidence="9" id="KW-0812">Transmembrane</keyword>